<protein>
    <submittedName>
        <fullName evidence="1">Uncharacterized protein</fullName>
    </submittedName>
</protein>
<dbReference type="EMBL" id="ASPP01033594">
    <property type="protein sequence ID" value="ETO03339.1"/>
    <property type="molecule type" value="Genomic_DNA"/>
</dbReference>
<organism evidence="1 2">
    <name type="scientific">Reticulomyxa filosa</name>
    <dbReference type="NCBI Taxonomy" id="46433"/>
    <lineage>
        <taxon>Eukaryota</taxon>
        <taxon>Sar</taxon>
        <taxon>Rhizaria</taxon>
        <taxon>Retaria</taxon>
        <taxon>Foraminifera</taxon>
        <taxon>Monothalamids</taxon>
        <taxon>Reticulomyxidae</taxon>
        <taxon>Reticulomyxa</taxon>
    </lineage>
</organism>
<keyword evidence="2" id="KW-1185">Reference proteome</keyword>
<evidence type="ECO:0000313" key="2">
    <source>
        <dbReference type="Proteomes" id="UP000023152"/>
    </source>
</evidence>
<dbReference type="AlphaFoldDB" id="X6LNZ7"/>
<dbReference type="Proteomes" id="UP000023152">
    <property type="component" value="Unassembled WGS sequence"/>
</dbReference>
<reference evidence="1 2" key="1">
    <citation type="journal article" date="2013" name="Curr. Biol.">
        <title>The Genome of the Foraminiferan Reticulomyxa filosa.</title>
        <authorList>
            <person name="Glockner G."/>
            <person name="Hulsmann N."/>
            <person name="Schleicher M."/>
            <person name="Noegel A.A."/>
            <person name="Eichinger L."/>
            <person name="Gallinger C."/>
            <person name="Pawlowski J."/>
            <person name="Sierra R."/>
            <person name="Euteneuer U."/>
            <person name="Pillet L."/>
            <person name="Moustafa A."/>
            <person name="Platzer M."/>
            <person name="Groth M."/>
            <person name="Szafranski K."/>
            <person name="Schliwa M."/>
        </authorList>
    </citation>
    <scope>NUCLEOTIDE SEQUENCE [LARGE SCALE GENOMIC DNA]</scope>
</reference>
<accession>X6LNZ7</accession>
<proteinExistence type="predicted"/>
<gene>
    <name evidence="1" type="ORF">RFI_34071</name>
</gene>
<sequence length="161" mass="19221">MRIFSLIQSKFEEQLIDAVCTLLFTRVDKWNDFEKEISDLYKDVKNTKEEARAVIKISQNDEHMEMDLEIEKMLDTIRKELIGLKKQKNWNELIQIWSKFRRCILNINLLKFAKHVAGKSNVEIFKNWTELREDVVEALTNVMSIKQSSFCKEEVLFEMKN</sequence>
<evidence type="ECO:0000313" key="1">
    <source>
        <dbReference type="EMBL" id="ETO03339.1"/>
    </source>
</evidence>
<comment type="caution">
    <text evidence="1">The sequence shown here is derived from an EMBL/GenBank/DDBJ whole genome shotgun (WGS) entry which is preliminary data.</text>
</comment>
<name>X6LNZ7_RETFI</name>